<dbReference type="Pfam" id="PF11882">
    <property type="entry name" value="DUF3402"/>
    <property type="match status" value="2"/>
</dbReference>
<dbReference type="PANTHER" id="PTHR13239">
    <property type="entry name" value="PROTEIN REQUIRED FOR HYPHAL ANASTOMOSIS HAM-2"/>
    <property type="match status" value="1"/>
</dbReference>
<sequence>MPELVRPTSPLIRSLPSQELMKKKQNKKSPYKYTEDVGKYDGTDASTAVEASLLQDLDIILHKKLQMNNTTFDQPGSPGTTNNSSNGTNVGFQMNEEERENDEELEVPGEDEDEDFTNVDEIDGPISPSSSCKVMNDIPSSSASPVCLSPIVQKMKHMPEDSEDIVDENIPIDEDYKKQLDQRAAEISSGFVFHTASKPTLDWSLKAFYSLPEELSEWLDLKDYMLLNKSKASFESKFSPGNFVEDVAYSNECVNTLKKELSEDHLNGDAILAMCYIVFGNFKEMHNLESHLGSIRRNSLLLADAAMGIIIRVFKKQAEFCRDKNSNLSQYNSLLFYSSTVFYFIICVCIETRASDQDIVDKVIDTIFEAGILEFITMYIEHWRWHSRLCMRIRNMLMISFKLLTLQFGDEVHYQKVRTYIHNLHGIETYENRPEKLTASPLDYEAFRIDINSRFPISKALESKIPKDFDNPNSLSQFLEIPRPKAHSAVKMTLPEPQLHIATPVPSPPGSPISPYTPKTRKSFQTNLCYPSLYPSDDEDNTDELESRIQLPDELDNNNVLPYNVQEAIEILSKNIEIKLSVKQLWHERSLFMMQERGWNEAEKHSNDPYDYSALEDNSQEIKTMRRIENYYQKCLPSLISLVYVLLQTIESNLNIHEYFVKDFPADMSIELLTPQLEISRAKEILMRSSSGILFTLLKWFKLSHILKFEYLSSLIYDSKVTDVFIPLLSKFTYNYNDRLYKRTVMLPHSFFAECSKNNLIYRDSYDEKFTQLYPLDSEVNIRMISSEVYMLEVLSKIIGKKTYRLKELPLNIGTLFCKLYQIFNLDIYRPILRLVKELTPFKNKRWKSEHIELISGVYLYEKLSLVDNWVAGKDISGEMHDAYGHEIALRAMLQFYNFTHYKIPMEQCGYTEKPSKSFFSKESEILTSNY</sequence>
<evidence type="ECO:0000256" key="1">
    <source>
        <dbReference type="SAM" id="MobiDB-lite"/>
    </source>
</evidence>
<dbReference type="InterPro" id="IPR021819">
    <property type="entry name" value="Far11/STRP_C"/>
</dbReference>
<dbReference type="GO" id="GO:0031573">
    <property type="term" value="P:mitotic intra-S DNA damage checkpoint signaling"/>
    <property type="evidence" value="ECO:0007669"/>
    <property type="project" value="EnsemblFungi"/>
</dbReference>
<dbReference type="GO" id="GO:0000321">
    <property type="term" value="P:re-entry into mitotic cell cycle after pheromone arrest"/>
    <property type="evidence" value="ECO:0007669"/>
    <property type="project" value="EnsemblFungi"/>
</dbReference>
<dbReference type="GO" id="GO:0016239">
    <property type="term" value="P:positive regulation of macroautophagy"/>
    <property type="evidence" value="ECO:0007669"/>
    <property type="project" value="EnsemblFungi"/>
</dbReference>
<feature type="domain" description="Far11/STRP N-terminal" evidence="2">
    <location>
        <begin position="198"/>
        <end position="471"/>
    </location>
</feature>
<protein>
    <recommendedName>
        <fullName evidence="6">Factor arrest protein 11</fullName>
    </recommendedName>
</protein>
<dbReference type="PANTHER" id="PTHR13239:SF4">
    <property type="entry name" value="AT25231P"/>
    <property type="match status" value="1"/>
</dbReference>
<organism evidence="4 5">
    <name type="scientific">Eremothecium cymbalariae (strain CBS 270.75 / DBVPG 7215 / KCTC 17166 / NRRL Y-17582)</name>
    <name type="common">Yeast</name>
    <dbReference type="NCBI Taxonomy" id="931890"/>
    <lineage>
        <taxon>Eukaryota</taxon>
        <taxon>Fungi</taxon>
        <taxon>Dikarya</taxon>
        <taxon>Ascomycota</taxon>
        <taxon>Saccharomycotina</taxon>
        <taxon>Saccharomycetes</taxon>
        <taxon>Saccharomycetales</taxon>
        <taxon>Saccharomycetaceae</taxon>
        <taxon>Eremothecium</taxon>
    </lineage>
</organism>
<dbReference type="SMART" id="SM01293">
    <property type="entry name" value="DUF3402"/>
    <property type="match status" value="1"/>
</dbReference>
<dbReference type="OMA" id="PCLYPSD"/>
<evidence type="ECO:0000259" key="2">
    <source>
        <dbReference type="SMART" id="SM01292"/>
    </source>
</evidence>
<keyword evidence="5" id="KW-1185">Reference proteome</keyword>
<dbReference type="GO" id="GO:0007010">
    <property type="term" value="P:cytoskeleton organization"/>
    <property type="evidence" value="ECO:0007669"/>
    <property type="project" value="TreeGrafter"/>
</dbReference>
<feature type="compositionally biased region" description="Acidic residues" evidence="1">
    <location>
        <begin position="95"/>
        <end position="116"/>
    </location>
</feature>
<dbReference type="HOGENOM" id="CLU_003184_1_0_1"/>
<feature type="domain" description="Far11/STRP C-terminal" evidence="3">
    <location>
        <begin position="562"/>
        <end position="924"/>
    </location>
</feature>
<dbReference type="SMART" id="SM01292">
    <property type="entry name" value="N1221"/>
    <property type="match status" value="1"/>
</dbReference>
<name>G8JXA6_ERECY</name>
<feature type="compositionally biased region" description="Low complexity" evidence="1">
    <location>
        <begin position="75"/>
        <end position="89"/>
    </location>
</feature>
<evidence type="ECO:0000313" key="4">
    <source>
        <dbReference type="EMBL" id="AET41480.1"/>
    </source>
</evidence>
<reference evidence="5" key="1">
    <citation type="journal article" date="2012" name="G3 (Bethesda)">
        <title>Pichia sorbitophila, an interspecies yeast hybrid reveals early steps of genome resolution following polyploidization.</title>
        <authorList>
            <person name="Leh Louis V."/>
            <person name="Despons L."/>
            <person name="Friedrich A."/>
            <person name="Martin T."/>
            <person name="Durrens P."/>
            <person name="Casaregola S."/>
            <person name="Neuveglise C."/>
            <person name="Fairhead C."/>
            <person name="Marck C."/>
            <person name="Cruz J.A."/>
            <person name="Straub M.L."/>
            <person name="Kugler V."/>
            <person name="Sacerdot C."/>
            <person name="Uzunov Z."/>
            <person name="Thierry A."/>
            <person name="Weiss S."/>
            <person name="Bleykasten C."/>
            <person name="De Montigny J."/>
            <person name="Jacques N."/>
            <person name="Jung P."/>
            <person name="Lemaire M."/>
            <person name="Mallet S."/>
            <person name="Morel G."/>
            <person name="Richard G.F."/>
            <person name="Sarkar A."/>
            <person name="Savel G."/>
            <person name="Schacherer J."/>
            <person name="Seret M.L."/>
            <person name="Talla E."/>
            <person name="Samson G."/>
            <person name="Jubin C."/>
            <person name="Poulain J."/>
            <person name="Vacherie B."/>
            <person name="Barbe V."/>
            <person name="Pelletier E."/>
            <person name="Sherman D.J."/>
            <person name="Westhof E."/>
            <person name="Weissenbach J."/>
            <person name="Baret P.V."/>
            <person name="Wincker P."/>
            <person name="Gaillardin C."/>
            <person name="Dujon B."/>
            <person name="Souciet J.L."/>
        </authorList>
    </citation>
    <scope>NUCLEOTIDE SEQUENCE [LARGE SCALE GENOMIC DNA]</scope>
    <source>
        <strain evidence="5">CBS 270.75 / DBVPG 7215 / KCTC 17166 / NRRL Y-17582</strain>
    </source>
</reference>
<dbReference type="STRING" id="931890.G8JXA6"/>
<feature type="region of interest" description="Disordered" evidence="1">
    <location>
        <begin position="1"/>
        <end position="41"/>
    </location>
</feature>
<gene>
    <name evidence="4" type="ordered locus">Ecym_8195</name>
</gene>
<dbReference type="InParanoid" id="G8JXA6"/>
<dbReference type="GO" id="GO:0005829">
    <property type="term" value="C:cytosol"/>
    <property type="evidence" value="ECO:0007669"/>
    <property type="project" value="TreeGrafter"/>
</dbReference>
<dbReference type="GO" id="GO:0005783">
    <property type="term" value="C:endoplasmic reticulum"/>
    <property type="evidence" value="ECO:0007669"/>
    <property type="project" value="EnsemblFungi"/>
</dbReference>
<evidence type="ECO:0000313" key="5">
    <source>
        <dbReference type="Proteomes" id="UP000006790"/>
    </source>
</evidence>
<dbReference type="GeneID" id="11471511"/>
<evidence type="ECO:0008006" key="6">
    <source>
        <dbReference type="Google" id="ProtNLM"/>
    </source>
</evidence>
<dbReference type="Pfam" id="PF07923">
    <property type="entry name" value="N1221"/>
    <property type="match status" value="1"/>
</dbReference>
<dbReference type="OrthoDB" id="18234at2759"/>
<dbReference type="GO" id="GO:0000138">
    <property type="term" value="C:Golgi trans cisterna"/>
    <property type="evidence" value="ECO:0007669"/>
    <property type="project" value="EnsemblFungi"/>
</dbReference>
<dbReference type="eggNOG" id="KOG3680">
    <property type="taxonomic scope" value="Eukaryota"/>
</dbReference>
<dbReference type="AlphaFoldDB" id="G8JXA6"/>
<dbReference type="InterPro" id="IPR040185">
    <property type="entry name" value="Far11/STRP"/>
</dbReference>
<accession>G8JXA6</accession>
<dbReference type="InterPro" id="IPR012486">
    <property type="entry name" value="Far11/STRP_N"/>
</dbReference>
<proteinExistence type="predicted"/>
<dbReference type="RefSeq" id="XP_003648297.1">
    <property type="nucleotide sequence ID" value="XM_003648249.1"/>
</dbReference>
<dbReference type="Proteomes" id="UP000006790">
    <property type="component" value="Chromosome 8"/>
</dbReference>
<dbReference type="KEGG" id="erc:Ecym_8195"/>
<dbReference type="EMBL" id="CP002504">
    <property type="protein sequence ID" value="AET41480.1"/>
    <property type="molecule type" value="Genomic_DNA"/>
</dbReference>
<evidence type="ECO:0000259" key="3">
    <source>
        <dbReference type="SMART" id="SM01293"/>
    </source>
</evidence>
<dbReference type="FunCoup" id="G8JXA6">
    <property type="interactions" value="37"/>
</dbReference>
<feature type="region of interest" description="Disordered" evidence="1">
    <location>
        <begin position="70"/>
        <end position="116"/>
    </location>
</feature>